<keyword evidence="1" id="KW-0812">Transmembrane</keyword>
<keyword evidence="1" id="KW-1133">Transmembrane helix</keyword>
<keyword evidence="1" id="KW-0472">Membrane</keyword>
<geneLocation type="plasmid" evidence="2">
    <name>p16005813B</name>
</geneLocation>
<feature type="transmembrane region" description="Helical" evidence="1">
    <location>
        <begin position="53"/>
        <end position="75"/>
    </location>
</feature>
<evidence type="ECO:0000313" key="2">
    <source>
        <dbReference type="EMBL" id="QCS38859.1"/>
    </source>
</evidence>
<dbReference type="RefSeq" id="WP_060707029.1">
    <property type="nucleotide sequence ID" value="NZ_MK036884.1"/>
</dbReference>
<protein>
    <submittedName>
        <fullName evidence="2">Uncharacterized protein</fullName>
    </submittedName>
</protein>
<dbReference type="EMBL" id="MK036884">
    <property type="protein sequence ID" value="QCS38859.1"/>
    <property type="molecule type" value="Genomic_DNA"/>
</dbReference>
<name>A0A4P8WAY4_9ENTR</name>
<keyword evidence="2" id="KW-0614">Plasmid</keyword>
<organism evidence="2">
    <name type="scientific">Leclercia adecarboxylata</name>
    <dbReference type="NCBI Taxonomy" id="83655"/>
    <lineage>
        <taxon>Bacteria</taxon>
        <taxon>Pseudomonadati</taxon>
        <taxon>Pseudomonadota</taxon>
        <taxon>Gammaproteobacteria</taxon>
        <taxon>Enterobacterales</taxon>
        <taxon>Enterobacteriaceae</taxon>
        <taxon>Leclercia</taxon>
    </lineage>
</organism>
<dbReference type="AlphaFoldDB" id="A0A4P8WAY4"/>
<sequence length="129" mass="15005">MFDQITDGVHFVTALILSVIIWGLCLAVAWFYHFSEARRYSWHNNSLADFMDLIPNWLMNTVLVAWFIVGTFPMLNYVADKAQFGGVVGRARELNMFDDRPWYGVGGYQFLIVVVILIVGYLINWYRNK</sequence>
<proteinExistence type="predicted"/>
<evidence type="ECO:0000256" key="1">
    <source>
        <dbReference type="SAM" id="Phobius"/>
    </source>
</evidence>
<feature type="transmembrane region" description="Helical" evidence="1">
    <location>
        <begin position="102"/>
        <end position="123"/>
    </location>
</feature>
<accession>A0A4P8WAY4</accession>
<reference evidence="2" key="1">
    <citation type="submission" date="2018-10" db="EMBL/GenBank/DDBJ databases">
        <authorList>
            <person name="Zhou D."/>
            <person name="Yin Z."/>
            <person name="Feng J."/>
        </authorList>
    </citation>
    <scope>NUCLEOTIDE SEQUENCE</scope>
    <source>
        <strain evidence="2">16005813</strain>
        <plasmid evidence="2">p16005813B</plasmid>
    </source>
</reference>
<feature type="transmembrane region" description="Helical" evidence="1">
    <location>
        <begin position="12"/>
        <end position="32"/>
    </location>
</feature>